<reference evidence="1" key="1">
    <citation type="submission" date="2018-05" db="EMBL/GenBank/DDBJ databases">
        <title>Draft genome of Mucuna pruriens seed.</title>
        <authorList>
            <person name="Nnadi N.E."/>
            <person name="Vos R."/>
            <person name="Hasami M.H."/>
            <person name="Devisetty U.K."/>
            <person name="Aguiy J.C."/>
        </authorList>
    </citation>
    <scope>NUCLEOTIDE SEQUENCE [LARGE SCALE GENOMIC DNA]</scope>
    <source>
        <strain evidence="1">JCA_2017</strain>
    </source>
</reference>
<accession>A0A371I548</accession>
<dbReference type="AlphaFoldDB" id="A0A371I548"/>
<name>A0A371I548_MUCPR</name>
<protein>
    <recommendedName>
        <fullName evidence="3">G-patch domain-containing protein</fullName>
    </recommendedName>
</protein>
<evidence type="ECO:0008006" key="3">
    <source>
        <dbReference type="Google" id="ProtNLM"/>
    </source>
</evidence>
<dbReference type="EMBL" id="QJKJ01000898">
    <property type="protein sequence ID" value="RDY10162.1"/>
    <property type="molecule type" value="Genomic_DNA"/>
</dbReference>
<dbReference type="Proteomes" id="UP000257109">
    <property type="component" value="Unassembled WGS sequence"/>
</dbReference>
<sequence length="154" mass="17957">MDPEGRSWVMDIRLAYIFLLERPWIHPTRVVSSSLHQKLKYVMNNKLSLKVITMACAESLFENPNPSKATIMATKVMSKRGYQPREGLQKKNRYELGYESIKDDKRKAVKGKIDKGWARPRSQKIRIRDLYESFQSRGLTFANQIAMAKEDQYA</sequence>
<feature type="non-terminal residue" evidence="1">
    <location>
        <position position="1"/>
    </location>
</feature>
<comment type="caution">
    <text evidence="1">The sequence shown here is derived from an EMBL/GenBank/DDBJ whole genome shotgun (WGS) entry which is preliminary data.</text>
</comment>
<evidence type="ECO:0000313" key="1">
    <source>
        <dbReference type="EMBL" id="RDY10162.1"/>
    </source>
</evidence>
<keyword evidence="2" id="KW-1185">Reference proteome</keyword>
<evidence type="ECO:0000313" key="2">
    <source>
        <dbReference type="Proteomes" id="UP000257109"/>
    </source>
</evidence>
<proteinExistence type="predicted"/>
<organism evidence="1 2">
    <name type="scientific">Mucuna pruriens</name>
    <name type="common">Velvet bean</name>
    <name type="synonym">Dolichos pruriens</name>
    <dbReference type="NCBI Taxonomy" id="157652"/>
    <lineage>
        <taxon>Eukaryota</taxon>
        <taxon>Viridiplantae</taxon>
        <taxon>Streptophyta</taxon>
        <taxon>Embryophyta</taxon>
        <taxon>Tracheophyta</taxon>
        <taxon>Spermatophyta</taxon>
        <taxon>Magnoliopsida</taxon>
        <taxon>eudicotyledons</taxon>
        <taxon>Gunneridae</taxon>
        <taxon>Pentapetalae</taxon>
        <taxon>rosids</taxon>
        <taxon>fabids</taxon>
        <taxon>Fabales</taxon>
        <taxon>Fabaceae</taxon>
        <taxon>Papilionoideae</taxon>
        <taxon>50 kb inversion clade</taxon>
        <taxon>NPAAA clade</taxon>
        <taxon>indigoferoid/millettioid clade</taxon>
        <taxon>Phaseoleae</taxon>
        <taxon>Mucuna</taxon>
    </lineage>
</organism>
<gene>
    <name evidence="1" type="ORF">CR513_05352</name>
</gene>